<gene>
    <name evidence="1" type="ORF">SCLCIDRAFT_31907</name>
</gene>
<organism evidence="1 2">
    <name type="scientific">Scleroderma citrinum Foug A</name>
    <dbReference type="NCBI Taxonomy" id="1036808"/>
    <lineage>
        <taxon>Eukaryota</taxon>
        <taxon>Fungi</taxon>
        <taxon>Dikarya</taxon>
        <taxon>Basidiomycota</taxon>
        <taxon>Agaricomycotina</taxon>
        <taxon>Agaricomycetes</taxon>
        <taxon>Agaricomycetidae</taxon>
        <taxon>Boletales</taxon>
        <taxon>Sclerodermatineae</taxon>
        <taxon>Sclerodermataceae</taxon>
        <taxon>Scleroderma</taxon>
    </lineage>
</organism>
<protein>
    <submittedName>
        <fullName evidence="1">Uncharacterized protein</fullName>
    </submittedName>
</protein>
<feature type="non-terminal residue" evidence="1">
    <location>
        <position position="1"/>
    </location>
</feature>
<evidence type="ECO:0000313" key="1">
    <source>
        <dbReference type="EMBL" id="KIM53427.1"/>
    </source>
</evidence>
<proteinExistence type="predicted"/>
<dbReference type="HOGENOM" id="CLU_1071834_0_0_1"/>
<name>A0A0C2ZL86_9AGAM</name>
<dbReference type="Proteomes" id="UP000053989">
    <property type="component" value="Unassembled WGS sequence"/>
</dbReference>
<dbReference type="STRING" id="1036808.A0A0C2ZL86"/>
<dbReference type="EMBL" id="KN822181">
    <property type="protein sequence ID" value="KIM53427.1"/>
    <property type="molecule type" value="Genomic_DNA"/>
</dbReference>
<accession>A0A0C2ZL86</accession>
<reference evidence="1 2" key="1">
    <citation type="submission" date="2014-04" db="EMBL/GenBank/DDBJ databases">
        <authorList>
            <consortium name="DOE Joint Genome Institute"/>
            <person name="Kuo A."/>
            <person name="Kohler A."/>
            <person name="Nagy L.G."/>
            <person name="Floudas D."/>
            <person name="Copeland A."/>
            <person name="Barry K.W."/>
            <person name="Cichocki N."/>
            <person name="Veneault-Fourrey C."/>
            <person name="LaButti K."/>
            <person name="Lindquist E.A."/>
            <person name="Lipzen A."/>
            <person name="Lundell T."/>
            <person name="Morin E."/>
            <person name="Murat C."/>
            <person name="Sun H."/>
            <person name="Tunlid A."/>
            <person name="Henrissat B."/>
            <person name="Grigoriev I.V."/>
            <person name="Hibbett D.S."/>
            <person name="Martin F."/>
            <person name="Nordberg H.P."/>
            <person name="Cantor M.N."/>
            <person name="Hua S.X."/>
        </authorList>
    </citation>
    <scope>NUCLEOTIDE SEQUENCE [LARGE SCALE GENOMIC DNA]</scope>
    <source>
        <strain evidence="1 2">Foug A</strain>
    </source>
</reference>
<dbReference type="InParanoid" id="A0A0C2ZL86"/>
<reference evidence="2" key="2">
    <citation type="submission" date="2015-01" db="EMBL/GenBank/DDBJ databases">
        <title>Evolutionary Origins and Diversification of the Mycorrhizal Mutualists.</title>
        <authorList>
            <consortium name="DOE Joint Genome Institute"/>
            <consortium name="Mycorrhizal Genomics Consortium"/>
            <person name="Kohler A."/>
            <person name="Kuo A."/>
            <person name="Nagy L.G."/>
            <person name="Floudas D."/>
            <person name="Copeland A."/>
            <person name="Barry K.W."/>
            <person name="Cichocki N."/>
            <person name="Veneault-Fourrey C."/>
            <person name="LaButti K."/>
            <person name="Lindquist E.A."/>
            <person name="Lipzen A."/>
            <person name="Lundell T."/>
            <person name="Morin E."/>
            <person name="Murat C."/>
            <person name="Riley R."/>
            <person name="Ohm R."/>
            <person name="Sun H."/>
            <person name="Tunlid A."/>
            <person name="Henrissat B."/>
            <person name="Grigoriev I.V."/>
            <person name="Hibbett D.S."/>
            <person name="Martin F."/>
        </authorList>
    </citation>
    <scope>NUCLEOTIDE SEQUENCE [LARGE SCALE GENOMIC DNA]</scope>
    <source>
        <strain evidence="2">Foug A</strain>
    </source>
</reference>
<dbReference type="AlphaFoldDB" id="A0A0C2ZL86"/>
<keyword evidence="2" id="KW-1185">Reference proteome</keyword>
<evidence type="ECO:0000313" key="2">
    <source>
        <dbReference type="Proteomes" id="UP000053989"/>
    </source>
</evidence>
<dbReference type="OrthoDB" id="2673516at2759"/>
<sequence length="260" mass="30351">QEAKAFAEETGPGPDPSQLRWDFNHPASSPWNQAVISQLMRLLTDMRQKWTVEPRSDEYWIDKITEKFNRIKRRVNRAKSHVLDDLSIETSVDVAARLADERDKVLMKARRDMRWRTKYYHRKEITKAMLAVKEAKGDDDALAWRFLNNVITTLGSDGMSSEDSEGEDTEPIFCTHILPWRRDIIKELNIIDQQRLRDSDIFSPRGAKSAKRIRSDNFSKSERKVVKGLPRPFYDQSWLAQNKGMSSDVPFRWMSVYATD</sequence>